<feature type="active site" description="Glycyl thioester intermediate" evidence="3">
    <location>
        <position position="422"/>
    </location>
</feature>
<dbReference type="Gene3D" id="3.30.2410.10">
    <property type="entry name" value="Hect, E3 ligase catalytic domain"/>
    <property type="match status" value="1"/>
</dbReference>
<dbReference type="SUPFAM" id="SSF56204">
    <property type="entry name" value="Hect, E3 ligase catalytic domain"/>
    <property type="match status" value="1"/>
</dbReference>
<evidence type="ECO:0000256" key="2">
    <source>
        <dbReference type="ARBA" id="ARBA00022786"/>
    </source>
</evidence>
<keyword evidence="1" id="KW-0808">Transferase</keyword>
<dbReference type="AlphaFoldDB" id="A0AA88NGF2"/>
<dbReference type="SMART" id="SM00119">
    <property type="entry name" value="HECTc"/>
    <property type="match status" value="1"/>
</dbReference>
<evidence type="ECO:0000313" key="6">
    <source>
        <dbReference type="EMBL" id="KAK2856687.1"/>
    </source>
</evidence>
<dbReference type="InterPro" id="IPR035983">
    <property type="entry name" value="Hect_E3_ubiquitin_ligase"/>
</dbReference>
<evidence type="ECO:0000256" key="1">
    <source>
        <dbReference type="ARBA" id="ARBA00022679"/>
    </source>
</evidence>
<evidence type="ECO:0000259" key="5">
    <source>
        <dbReference type="PROSITE" id="PS50237"/>
    </source>
</evidence>
<gene>
    <name evidence="6" type="ORF">Q5P01_005422</name>
</gene>
<dbReference type="EMBL" id="JAUPFM010000003">
    <property type="protein sequence ID" value="KAK2856687.1"/>
    <property type="molecule type" value="Genomic_DNA"/>
</dbReference>
<organism evidence="6 7">
    <name type="scientific">Channa striata</name>
    <name type="common">Snakehead murrel</name>
    <name type="synonym">Ophicephalus striatus</name>
    <dbReference type="NCBI Taxonomy" id="64152"/>
    <lineage>
        <taxon>Eukaryota</taxon>
        <taxon>Metazoa</taxon>
        <taxon>Chordata</taxon>
        <taxon>Craniata</taxon>
        <taxon>Vertebrata</taxon>
        <taxon>Euteleostomi</taxon>
        <taxon>Actinopterygii</taxon>
        <taxon>Neopterygii</taxon>
        <taxon>Teleostei</taxon>
        <taxon>Neoteleostei</taxon>
        <taxon>Acanthomorphata</taxon>
        <taxon>Anabantaria</taxon>
        <taxon>Anabantiformes</taxon>
        <taxon>Channoidei</taxon>
        <taxon>Channidae</taxon>
        <taxon>Channa</taxon>
    </lineage>
</organism>
<evidence type="ECO:0000256" key="4">
    <source>
        <dbReference type="SAM" id="SignalP"/>
    </source>
</evidence>
<evidence type="ECO:0000313" key="7">
    <source>
        <dbReference type="Proteomes" id="UP001187415"/>
    </source>
</evidence>
<dbReference type="InterPro" id="IPR000569">
    <property type="entry name" value="HECT_dom"/>
</dbReference>
<feature type="signal peptide" evidence="4">
    <location>
        <begin position="1"/>
        <end position="24"/>
    </location>
</feature>
<protein>
    <recommendedName>
        <fullName evidence="5">HECT domain-containing protein</fullName>
    </recommendedName>
</protein>
<dbReference type="Pfam" id="PF00632">
    <property type="entry name" value="HECT"/>
    <property type="match status" value="1"/>
</dbReference>
<keyword evidence="2 3" id="KW-0833">Ubl conjugation pathway</keyword>
<dbReference type="GO" id="GO:0004842">
    <property type="term" value="F:ubiquitin-protein transferase activity"/>
    <property type="evidence" value="ECO:0007669"/>
    <property type="project" value="InterPro"/>
</dbReference>
<feature type="domain" description="HECT" evidence="5">
    <location>
        <begin position="274"/>
        <end position="457"/>
    </location>
</feature>
<proteinExistence type="predicted"/>
<name>A0AA88NGF2_CHASR</name>
<dbReference type="Proteomes" id="UP001187415">
    <property type="component" value="Unassembled WGS sequence"/>
</dbReference>
<feature type="chain" id="PRO_5041655754" description="HECT domain-containing protein" evidence="4">
    <location>
        <begin position="25"/>
        <end position="464"/>
    </location>
</feature>
<accession>A0AA88NGF2</accession>
<evidence type="ECO:0000256" key="3">
    <source>
        <dbReference type="PROSITE-ProRule" id="PRU00104"/>
    </source>
</evidence>
<reference evidence="6" key="1">
    <citation type="submission" date="2023-07" db="EMBL/GenBank/DDBJ databases">
        <title>Chromosome-level Genome Assembly of Striped Snakehead (Channa striata).</title>
        <authorList>
            <person name="Liu H."/>
        </authorList>
    </citation>
    <scope>NUCLEOTIDE SEQUENCE</scope>
    <source>
        <strain evidence="6">Gz</strain>
        <tissue evidence="6">Muscle</tissue>
    </source>
</reference>
<keyword evidence="4" id="KW-0732">Signal</keyword>
<comment type="caution">
    <text evidence="6">The sequence shown here is derived from an EMBL/GenBank/DDBJ whole genome shotgun (WGS) entry which is preliminary data.</text>
</comment>
<keyword evidence="7" id="KW-1185">Reference proteome</keyword>
<dbReference type="PROSITE" id="PS50237">
    <property type="entry name" value="HECT"/>
    <property type="match status" value="1"/>
</dbReference>
<sequence length="464" mass="52193">MFCCCFCCSVFLSLHFPLSPTGQGRWPPTLSLVLLEVSSVKGSFSSPLLPMACSRGICWQNEPRHTSNPKTQHNHLNTNKRGQTLMVGQIEIFDKITTMRVIHTTFIPDRSRPGLTTTATGAKLTSLHERLAAQMNTLIVDGTHPEWLTEGRTVLIVKDPRREHDSQITLEALMEEIASRVKNDETIRFNIIRRNVWDGASRAMARSNFSPEKDRSMKDNGYFRAGQIMAMSIAHGDRVLVSFPVSCMNILEAETESQLHDAVSGAGSLISLAGHNVHITLKNKQETALDLANWYVLQRTRAPFERFRDGLKSLGVLEALQRHPQQLMCLFVKAEKLLTATDVENLFPILHSERGSNSFHQECRTRAFWQDYLQDAEFEKDVSLEEILVFVTGCDSIPAMGFSPKPTIEFIAYSRFPVANTCENILRIPVHAVYATFKSDMDFAIRNSQVLEGLEFQCLGGFVA</sequence>